<sequence>MEPLVHGSIHQLVTVLKVFCWPETRPGFISLLSLTTALELKHLISQRYMGLYRTPTTSNKSLLLSVDSRGFLLARCLCSMLNTAVVFRAFSFPFDKRTSLISVLEEPRRIGELADEFTCYDRLFLNFFEFGYRCIFVLFDNHRLIRLIRFGPRLVWLVKVYRSSYRIFGHMYEILYIYYL</sequence>
<gene>
    <name evidence="1" type="ORF">SORBI_3002G379932</name>
</gene>
<dbReference type="Gramene" id="OQU90286">
    <property type="protein sequence ID" value="OQU90286"/>
    <property type="gene ID" value="SORBI_3002G379932"/>
</dbReference>
<accession>A0A1W0W7E5</accession>
<dbReference type="AlphaFoldDB" id="A0A1W0W7E5"/>
<evidence type="ECO:0000313" key="1">
    <source>
        <dbReference type="EMBL" id="OQU90286.1"/>
    </source>
</evidence>
<dbReference type="InParanoid" id="A0A1W0W7E5"/>
<reference evidence="2" key="2">
    <citation type="journal article" date="2018" name="Plant J.">
        <title>The Sorghum bicolor reference genome: improved assembly, gene annotations, a transcriptome atlas, and signatures of genome organization.</title>
        <authorList>
            <person name="McCormick R.F."/>
            <person name="Truong S.K."/>
            <person name="Sreedasyam A."/>
            <person name="Jenkins J."/>
            <person name="Shu S."/>
            <person name="Sims D."/>
            <person name="Kennedy M."/>
            <person name="Amirebrahimi M."/>
            <person name="Weers B.D."/>
            <person name="McKinley B."/>
            <person name="Mattison A."/>
            <person name="Morishige D.T."/>
            <person name="Grimwood J."/>
            <person name="Schmutz J."/>
            <person name="Mullet J.E."/>
        </authorList>
    </citation>
    <scope>NUCLEOTIDE SEQUENCE [LARGE SCALE GENOMIC DNA]</scope>
    <source>
        <strain evidence="2">cv. BTx623</strain>
    </source>
</reference>
<protein>
    <submittedName>
        <fullName evidence="1">Uncharacterized protein</fullName>
    </submittedName>
</protein>
<keyword evidence="2" id="KW-1185">Reference proteome</keyword>
<reference evidence="1 2" key="1">
    <citation type="journal article" date="2009" name="Nature">
        <title>The Sorghum bicolor genome and the diversification of grasses.</title>
        <authorList>
            <person name="Paterson A.H."/>
            <person name="Bowers J.E."/>
            <person name="Bruggmann R."/>
            <person name="Dubchak I."/>
            <person name="Grimwood J."/>
            <person name="Gundlach H."/>
            <person name="Haberer G."/>
            <person name="Hellsten U."/>
            <person name="Mitros T."/>
            <person name="Poliakov A."/>
            <person name="Schmutz J."/>
            <person name="Spannagl M."/>
            <person name="Tang H."/>
            <person name="Wang X."/>
            <person name="Wicker T."/>
            <person name="Bharti A.K."/>
            <person name="Chapman J."/>
            <person name="Feltus F.A."/>
            <person name="Gowik U."/>
            <person name="Grigoriev I.V."/>
            <person name="Lyons E."/>
            <person name="Maher C.A."/>
            <person name="Martis M."/>
            <person name="Narechania A."/>
            <person name="Otillar R.P."/>
            <person name="Penning B.W."/>
            <person name="Salamov A.A."/>
            <person name="Wang Y."/>
            <person name="Zhang L."/>
            <person name="Carpita N.C."/>
            <person name="Freeling M."/>
            <person name="Gingle A.R."/>
            <person name="Hash C.T."/>
            <person name="Keller B."/>
            <person name="Klein P."/>
            <person name="Kresovich S."/>
            <person name="McCann M.C."/>
            <person name="Ming R."/>
            <person name="Peterson D.G."/>
            <person name="Mehboob-ur-Rahman"/>
            <person name="Ware D."/>
            <person name="Westhoff P."/>
            <person name="Mayer K.F."/>
            <person name="Messing J."/>
            <person name="Rokhsar D.S."/>
        </authorList>
    </citation>
    <scope>NUCLEOTIDE SEQUENCE [LARGE SCALE GENOMIC DNA]</scope>
    <source>
        <strain evidence="2">cv. BTx623</strain>
    </source>
</reference>
<dbReference type="EMBL" id="CM000761">
    <property type="protein sequence ID" value="OQU90286.1"/>
    <property type="molecule type" value="Genomic_DNA"/>
</dbReference>
<name>A0A1W0W7E5_SORBI</name>
<proteinExistence type="predicted"/>
<organism evidence="1 2">
    <name type="scientific">Sorghum bicolor</name>
    <name type="common">Sorghum</name>
    <name type="synonym">Sorghum vulgare</name>
    <dbReference type="NCBI Taxonomy" id="4558"/>
    <lineage>
        <taxon>Eukaryota</taxon>
        <taxon>Viridiplantae</taxon>
        <taxon>Streptophyta</taxon>
        <taxon>Embryophyta</taxon>
        <taxon>Tracheophyta</taxon>
        <taxon>Spermatophyta</taxon>
        <taxon>Magnoliopsida</taxon>
        <taxon>Liliopsida</taxon>
        <taxon>Poales</taxon>
        <taxon>Poaceae</taxon>
        <taxon>PACMAD clade</taxon>
        <taxon>Panicoideae</taxon>
        <taxon>Andropogonodae</taxon>
        <taxon>Andropogoneae</taxon>
        <taxon>Sorghinae</taxon>
        <taxon>Sorghum</taxon>
    </lineage>
</organism>
<dbReference type="Proteomes" id="UP000000768">
    <property type="component" value="Chromosome 2"/>
</dbReference>
<evidence type="ECO:0000313" key="2">
    <source>
        <dbReference type="Proteomes" id="UP000000768"/>
    </source>
</evidence>